<dbReference type="SMART" id="SM00342">
    <property type="entry name" value="HTH_ARAC"/>
    <property type="match status" value="1"/>
</dbReference>
<dbReference type="PROSITE" id="PS00041">
    <property type="entry name" value="HTH_ARAC_FAMILY_1"/>
    <property type="match status" value="1"/>
</dbReference>
<keyword evidence="6" id="KW-1185">Reference proteome</keyword>
<dbReference type="InterPro" id="IPR018060">
    <property type="entry name" value="HTH_AraC"/>
</dbReference>
<dbReference type="PRINTS" id="PR00032">
    <property type="entry name" value="HTHARAC"/>
</dbReference>
<dbReference type="InterPro" id="IPR018062">
    <property type="entry name" value="HTH_AraC-typ_CS"/>
</dbReference>
<dbReference type="EMBL" id="FOVN01000001">
    <property type="protein sequence ID" value="SFN41046.1"/>
    <property type="molecule type" value="Genomic_DNA"/>
</dbReference>
<dbReference type="OrthoDB" id="1410704at2"/>
<dbReference type="InterPro" id="IPR014710">
    <property type="entry name" value="RmlC-like_jellyroll"/>
</dbReference>
<dbReference type="AlphaFoldDB" id="A0A1I4YSQ7"/>
<dbReference type="Pfam" id="PF07883">
    <property type="entry name" value="Cupin_2"/>
    <property type="match status" value="1"/>
</dbReference>
<gene>
    <name evidence="5" type="ORF">SAMN04487989_101262</name>
</gene>
<dbReference type="STRING" id="649333.SAMN04487989_101262"/>
<evidence type="ECO:0000313" key="6">
    <source>
        <dbReference type="Proteomes" id="UP000198705"/>
    </source>
</evidence>
<organism evidence="5 6">
    <name type="scientific">Bizionia echini</name>
    <dbReference type="NCBI Taxonomy" id="649333"/>
    <lineage>
        <taxon>Bacteria</taxon>
        <taxon>Pseudomonadati</taxon>
        <taxon>Bacteroidota</taxon>
        <taxon>Flavobacteriia</taxon>
        <taxon>Flavobacteriales</taxon>
        <taxon>Flavobacteriaceae</taxon>
        <taxon>Bizionia</taxon>
    </lineage>
</organism>
<dbReference type="Gene3D" id="1.10.10.60">
    <property type="entry name" value="Homeodomain-like"/>
    <property type="match status" value="2"/>
</dbReference>
<feature type="domain" description="HTH araC/xylS-type" evidence="4">
    <location>
        <begin position="180"/>
        <end position="279"/>
    </location>
</feature>
<proteinExistence type="predicted"/>
<dbReference type="RefSeq" id="WP_092205843.1">
    <property type="nucleotide sequence ID" value="NZ_FOVN01000001.1"/>
</dbReference>
<dbReference type="InterPro" id="IPR009057">
    <property type="entry name" value="Homeodomain-like_sf"/>
</dbReference>
<protein>
    <submittedName>
        <fullName evidence="5">Transcriptional regulator, AraC family</fullName>
    </submittedName>
</protein>
<dbReference type="GO" id="GO:0043565">
    <property type="term" value="F:sequence-specific DNA binding"/>
    <property type="evidence" value="ECO:0007669"/>
    <property type="project" value="InterPro"/>
</dbReference>
<keyword evidence="3" id="KW-0804">Transcription</keyword>
<dbReference type="SUPFAM" id="SSF51182">
    <property type="entry name" value="RmlC-like cupins"/>
    <property type="match status" value="1"/>
</dbReference>
<dbReference type="Proteomes" id="UP000198705">
    <property type="component" value="Unassembled WGS sequence"/>
</dbReference>
<dbReference type="PANTHER" id="PTHR43280">
    <property type="entry name" value="ARAC-FAMILY TRANSCRIPTIONAL REGULATOR"/>
    <property type="match status" value="1"/>
</dbReference>
<dbReference type="Pfam" id="PF12833">
    <property type="entry name" value="HTH_18"/>
    <property type="match status" value="1"/>
</dbReference>
<accession>A0A1I4YSQ7</accession>
<name>A0A1I4YSQ7_9FLAO</name>
<evidence type="ECO:0000256" key="3">
    <source>
        <dbReference type="ARBA" id="ARBA00023163"/>
    </source>
</evidence>
<evidence type="ECO:0000256" key="2">
    <source>
        <dbReference type="ARBA" id="ARBA00023125"/>
    </source>
</evidence>
<dbReference type="Gene3D" id="2.60.120.10">
    <property type="entry name" value="Jelly Rolls"/>
    <property type="match status" value="1"/>
</dbReference>
<keyword evidence="2" id="KW-0238">DNA-binding</keyword>
<evidence type="ECO:0000256" key="1">
    <source>
        <dbReference type="ARBA" id="ARBA00023015"/>
    </source>
</evidence>
<dbReference type="PANTHER" id="PTHR43280:SF27">
    <property type="entry name" value="TRANSCRIPTIONAL REGULATOR MTLR"/>
    <property type="match status" value="1"/>
</dbReference>
<dbReference type="PROSITE" id="PS01124">
    <property type="entry name" value="HTH_ARAC_FAMILY_2"/>
    <property type="match status" value="1"/>
</dbReference>
<sequence>MKVLPFKIPKPERDAFVFQADYELAFYDKLHQHEEIQFSIILEGEGTLIVGDTVNFYSKNDILILDSHMPHVFKSDVTSCKNSHMLSLFFTKESFGTDFFNLEELQELQSFFKRSKHGFKVTSHKKVLKELFLKLESSSKLERFIILLQTMKMATKANYQSLSSFVYDKKYSDNEGKRMRDVLAFTMNQYTTDITLDAVAEISNMTKNAFCKYFKKRTNKTYFQFLNELRIENACKLMQTQIDSSISEIAFQSGFNNISNFNRQFKLIKGKSPNTYRKNPSL</sequence>
<dbReference type="SUPFAM" id="SSF46689">
    <property type="entry name" value="Homeodomain-like"/>
    <property type="match status" value="2"/>
</dbReference>
<evidence type="ECO:0000259" key="4">
    <source>
        <dbReference type="PROSITE" id="PS01124"/>
    </source>
</evidence>
<dbReference type="InterPro" id="IPR013096">
    <property type="entry name" value="Cupin_2"/>
</dbReference>
<dbReference type="GO" id="GO:0003700">
    <property type="term" value="F:DNA-binding transcription factor activity"/>
    <property type="evidence" value="ECO:0007669"/>
    <property type="project" value="InterPro"/>
</dbReference>
<keyword evidence="1" id="KW-0805">Transcription regulation</keyword>
<evidence type="ECO:0000313" key="5">
    <source>
        <dbReference type="EMBL" id="SFN41046.1"/>
    </source>
</evidence>
<dbReference type="InterPro" id="IPR011051">
    <property type="entry name" value="RmlC_Cupin_sf"/>
</dbReference>
<reference evidence="6" key="1">
    <citation type="submission" date="2016-10" db="EMBL/GenBank/DDBJ databases">
        <authorList>
            <person name="Varghese N."/>
            <person name="Submissions S."/>
        </authorList>
    </citation>
    <scope>NUCLEOTIDE SEQUENCE [LARGE SCALE GENOMIC DNA]</scope>
    <source>
        <strain evidence="6">DSM 23925</strain>
    </source>
</reference>
<dbReference type="InterPro" id="IPR020449">
    <property type="entry name" value="Tscrpt_reg_AraC-type_HTH"/>
</dbReference>